<organism evidence="5 6">
    <name type="scientific">Parnassius apollo</name>
    <name type="common">Apollo butterfly</name>
    <name type="synonym">Papilio apollo</name>
    <dbReference type="NCBI Taxonomy" id="110799"/>
    <lineage>
        <taxon>Eukaryota</taxon>
        <taxon>Metazoa</taxon>
        <taxon>Ecdysozoa</taxon>
        <taxon>Arthropoda</taxon>
        <taxon>Hexapoda</taxon>
        <taxon>Insecta</taxon>
        <taxon>Pterygota</taxon>
        <taxon>Neoptera</taxon>
        <taxon>Endopterygota</taxon>
        <taxon>Lepidoptera</taxon>
        <taxon>Glossata</taxon>
        <taxon>Ditrysia</taxon>
        <taxon>Papilionoidea</taxon>
        <taxon>Papilionidae</taxon>
        <taxon>Parnassiinae</taxon>
        <taxon>Parnassini</taxon>
        <taxon>Parnassius</taxon>
        <taxon>Parnassius</taxon>
    </lineage>
</organism>
<dbReference type="InterPro" id="IPR022764">
    <property type="entry name" value="Peptidase_S54_rhomboid_dom"/>
</dbReference>
<dbReference type="Pfam" id="PF01694">
    <property type="entry name" value="Rhomboid"/>
    <property type="match status" value="1"/>
</dbReference>
<feature type="transmembrane region" description="Helical" evidence="3">
    <location>
        <begin position="124"/>
        <end position="148"/>
    </location>
</feature>
<evidence type="ECO:0000256" key="2">
    <source>
        <dbReference type="SAM" id="MobiDB-lite"/>
    </source>
</evidence>
<protein>
    <submittedName>
        <fullName evidence="5">(apollo) hypothetical protein</fullName>
    </submittedName>
</protein>
<feature type="transmembrane region" description="Helical" evidence="3">
    <location>
        <begin position="302"/>
        <end position="322"/>
    </location>
</feature>
<accession>A0A8S3XFB5</accession>
<evidence type="ECO:0000313" key="5">
    <source>
        <dbReference type="EMBL" id="CAG5010953.1"/>
    </source>
</evidence>
<feature type="transmembrane region" description="Helical" evidence="3">
    <location>
        <begin position="257"/>
        <end position="278"/>
    </location>
</feature>
<proteinExistence type="inferred from homology"/>
<dbReference type="PANTHER" id="PTHR45840:SF10">
    <property type="entry name" value="RHOMBOID PROTEASE"/>
    <property type="match status" value="1"/>
</dbReference>
<dbReference type="OrthoDB" id="418595at2759"/>
<feature type="compositionally biased region" description="Polar residues" evidence="2">
    <location>
        <begin position="103"/>
        <end position="112"/>
    </location>
</feature>
<comment type="caution">
    <text evidence="5">The sequence shown here is derived from an EMBL/GenBank/DDBJ whole genome shotgun (WGS) entry which is preliminary data.</text>
</comment>
<dbReference type="GO" id="GO:0016020">
    <property type="term" value="C:membrane"/>
    <property type="evidence" value="ECO:0007669"/>
    <property type="project" value="InterPro"/>
</dbReference>
<keyword evidence="3" id="KW-0472">Membrane</keyword>
<dbReference type="GO" id="GO:0004252">
    <property type="term" value="F:serine-type endopeptidase activity"/>
    <property type="evidence" value="ECO:0007669"/>
    <property type="project" value="InterPro"/>
</dbReference>
<dbReference type="InterPro" id="IPR051739">
    <property type="entry name" value="Rhomboid_IM_Serine_Proteases"/>
</dbReference>
<dbReference type="EMBL" id="CAJQZP010001037">
    <property type="protein sequence ID" value="CAG5010953.1"/>
    <property type="molecule type" value="Genomic_DNA"/>
</dbReference>
<dbReference type="PANTHER" id="PTHR45840">
    <property type="entry name" value="RHOMBOID-RELATED PROTEIN"/>
    <property type="match status" value="1"/>
</dbReference>
<feature type="transmembrane region" description="Helical" evidence="3">
    <location>
        <begin position="230"/>
        <end position="250"/>
    </location>
</feature>
<keyword evidence="3" id="KW-1133">Transmembrane helix</keyword>
<feature type="domain" description="Peptidase S54 rhomboid" evidence="4">
    <location>
        <begin position="166"/>
        <end position="322"/>
    </location>
</feature>
<feature type="compositionally biased region" description="Basic and acidic residues" evidence="2">
    <location>
        <begin position="1"/>
        <end position="16"/>
    </location>
</feature>
<comment type="similarity">
    <text evidence="1">Belongs to the peptidase S54 family.</text>
</comment>
<feature type="transmembrane region" description="Helical" evidence="3">
    <location>
        <begin position="173"/>
        <end position="195"/>
    </location>
</feature>
<sequence length="364" mass="40126">MSPDAKDCEEVERLNGEDFQEVPVHQGRRIQPEDPPPVQAWTENEELERSGGDSRTNSPGENRRLLGHDEVPPCNKPKSRLQAGLTLGVRGVPKESNRRKSTKCQIPGSTKSTKTKFQKRKEKFIAVFKPPYFILTMIITIVCIHVWGTESLRAQLEWAPGAWWRKPWRLLTYGYVHASSAHLALNALVALAVGWRLELEQGWRRVAVVWLGGVAAGALGAGALQPHVRVVGASAAVYALLTAHLPNVCLRFGHIPLWWFRPLSVVVLGASEGCWALLRAPPMLPALASSAGSHAPPNYDHVAWAAHVLGATVGVPLSFIVFNGENYKKHYIVACRVISGLVLTAGVIAATVHYVFWYDVDHFT</sequence>
<feature type="transmembrane region" description="Helical" evidence="3">
    <location>
        <begin position="207"/>
        <end position="224"/>
    </location>
</feature>
<gene>
    <name evidence="5" type="ORF">PAPOLLO_LOCUS15496</name>
</gene>
<feature type="compositionally biased region" description="Basic and acidic residues" evidence="2">
    <location>
        <begin position="61"/>
        <end position="71"/>
    </location>
</feature>
<name>A0A8S3XFB5_PARAO</name>
<keyword evidence="3" id="KW-0812">Transmembrane</keyword>
<evidence type="ECO:0000259" key="4">
    <source>
        <dbReference type="Pfam" id="PF01694"/>
    </source>
</evidence>
<dbReference type="AlphaFoldDB" id="A0A8S3XFB5"/>
<evidence type="ECO:0000256" key="3">
    <source>
        <dbReference type="SAM" id="Phobius"/>
    </source>
</evidence>
<feature type="transmembrane region" description="Helical" evidence="3">
    <location>
        <begin position="334"/>
        <end position="356"/>
    </location>
</feature>
<evidence type="ECO:0000313" key="6">
    <source>
        <dbReference type="Proteomes" id="UP000691718"/>
    </source>
</evidence>
<reference evidence="5" key="1">
    <citation type="submission" date="2021-04" db="EMBL/GenBank/DDBJ databases">
        <authorList>
            <person name="Tunstrom K."/>
        </authorList>
    </citation>
    <scope>NUCLEOTIDE SEQUENCE</scope>
</reference>
<dbReference type="Proteomes" id="UP000691718">
    <property type="component" value="Unassembled WGS sequence"/>
</dbReference>
<feature type="region of interest" description="Disordered" evidence="2">
    <location>
        <begin position="93"/>
        <end position="113"/>
    </location>
</feature>
<feature type="region of interest" description="Disordered" evidence="2">
    <location>
        <begin position="1"/>
        <end position="78"/>
    </location>
</feature>
<evidence type="ECO:0000256" key="1">
    <source>
        <dbReference type="ARBA" id="ARBA00009045"/>
    </source>
</evidence>
<keyword evidence="6" id="KW-1185">Reference proteome</keyword>